<dbReference type="InterPro" id="IPR025710">
    <property type="entry name" value="SoxA"/>
</dbReference>
<dbReference type="PROSITE" id="PS51007">
    <property type="entry name" value="CYTC"/>
    <property type="match status" value="1"/>
</dbReference>
<keyword evidence="6" id="KW-0808">Transferase</keyword>
<comment type="catalytic activity">
    <reaction evidence="13">
        <text>L-cysteinyl-[SoxY protein] + thiosulfate + 2 Fe(III)-[cytochrome c] = S-sulfosulfanyl-L-cysteinyl-[SoxY protein] + 2 Fe(II)-[cytochrome c] + 2 H(+)</text>
        <dbReference type="Rhea" id="RHEA:56720"/>
        <dbReference type="Rhea" id="RHEA-COMP:10350"/>
        <dbReference type="Rhea" id="RHEA-COMP:14328"/>
        <dbReference type="Rhea" id="RHEA-COMP:14399"/>
        <dbReference type="Rhea" id="RHEA-COMP:14691"/>
        <dbReference type="ChEBI" id="CHEBI:15378"/>
        <dbReference type="ChEBI" id="CHEBI:29033"/>
        <dbReference type="ChEBI" id="CHEBI:29034"/>
        <dbReference type="ChEBI" id="CHEBI:29950"/>
        <dbReference type="ChEBI" id="CHEBI:33542"/>
        <dbReference type="ChEBI" id="CHEBI:139321"/>
        <dbReference type="EC" id="2.8.5.2"/>
    </reaction>
</comment>
<evidence type="ECO:0000256" key="14">
    <source>
        <dbReference type="ARBA" id="ARBA00048423"/>
    </source>
</evidence>
<organism evidence="18 19">
    <name type="scientific">Sulfurovum xiamenensis</name>
    <dbReference type="NCBI Taxonomy" id="3019066"/>
    <lineage>
        <taxon>Bacteria</taxon>
        <taxon>Pseudomonadati</taxon>
        <taxon>Campylobacterota</taxon>
        <taxon>Epsilonproteobacteria</taxon>
        <taxon>Campylobacterales</taxon>
        <taxon>Sulfurovaceae</taxon>
        <taxon>Sulfurovum</taxon>
    </lineage>
</organism>
<comment type="caution">
    <text evidence="18">The sequence shown here is derived from an EMBL/GenBank/DDBJ whole genome shotgun (WGS) entry which is preliminary data.</text>
</comment>
<keyword evidence="8 16" id="KW-0732">Signal</keyword>
<dbReference type="Proteomes" id="UP001169066">
    <property type="component" value="Unassembled WGS sequence"/>
</dbReference>
<evidence type="ECO:0000256" key="10">
    <source>
        <dbReference type="ARBA" id="ARBA00022982"/>
    </source>
</evidence>
<evidence type="ECO:0000256" key="15">
    <source>
        <dbReference type="PROSITE-ProRule" id="PRU00433"/>
    </source>
</evidence>
<dbReference type="RefSeq" id="WP_289402099.1">
    <property type="nucleotide sequence ID" value="NZ_JAQIBC010000005.1"/>
</dbReference>
<dbReference type="SUPFAM" id="SSF46626">
    <property type="entry name" value="Cytochrome c"/>
    <property type="match status" value="2"/>
</dbReference>
<evidence type="ECO:0000256" key="13">
    <source>
        <dbReference type="ARBA" id="ARBA00048077"/>
    </source>
</evidence>
<evidence type="ECO:0000313" key="18">
    <source>
        <dbReference type="EMBL" id="MDM5264170.1"/>
    </source>
</evidence>
<keyword evidence="7 15" id="KW-0479">Metal-binding</keyword>
<evidence type="ECO:0000256" key="2">
    <source>
        <dbReference type="ARBA" id="ARBA00012408"/>
    </source>
</evidence>
<dbReference type="InterPro" id="IPR009056">
    <property type="entry name" value="Cyt_c-like_dom"/>
</dbReference>
<dbReference type="EMBL" id="JAQIBC010000005">
    <property type="protein sequence ID" value="MDM5264170.1"/>
    <property type="molecule type" value="Genomic_DNA"/>
</dbReference>
<evidence type="ECO:0000256" key="16">
    <source>
        <dbReference type="SAM" id="SignalP"/>
    </source>
</evidence>
<evidence type="ECO:0000256" key="4">
    <source>
        <dbReference type="ARBA" id="ARBA00022448"/>
    </source>
</evidence>
<feature type="domain" description="Cytochrome c" evidence="17">
    <location>
        <begin position="147"/>
        <end position="258"/>
    </location>
</feature>
<keyword evidence="10" id="KW-0249">Electron transport</keyword>
<comment type="catalytic activity">
    <reaction evidence="14">
        <text>S-sulfanyl-L-cysteinyl-[SoxY protein] + thiosulfate + 2 Fe(III)-[cytochrome c] = S-(2-sulfodisulfanyl)-L-cysteinyl-[SoxY protein] + 2 Fe(II)-[cytochrome c] + 2 H(+)</text>
        <dbReference type="Rhea" id="RHEA:51224"/>
        <dbReference type="Rhea" id="RHEA-COMP:10350"/>
        <dbReference type="Rhea" id="RHEA-COMP:14399"/>
        <dbReference type="Rhea" id="RHEA-COMP:14689"/>
        <dbReference type="Rhea" id="RHEA-COMP:14690"/>
        <dbReference type="ChEBI" id="CHEBI:15378"/>
        <dbReference type="ChEBI" id="CHEBI:29033"/>
        <dbReference type="ChEBI" id="CHEBI:29034"/>
        <dbReference type="ChEBI" id="CHEBI:33542"/>
        <dbReference type="ChEBI" id="CHEBI:61963"/>
        <dbReference type="ChEBI" id="CHEBI:140664"/>
        <dbReference type="EC" id="2.8.5.2"/>
    </reaction>
</comment>
<keyword evidence="19" id="KW-1185">Reference proteome</keyword>
<evidence type="ECO:0000256" key="7">
    <source>
        <dbReference type="ARBA" id="ARBA00022723"/>
    </source>
</evidence>
<name>A0ABT7QT38_9BACT</name>
<comment type="similarity">
    <text evidence="12">Belongs to the SoxA family.</text>
</comment>
<evidence type="ECO:0000256" key="6">
    <source>
        <dbReference type="ARBA" id="ARBA00022679"/>
    </source>
</evidence>
<protein>
    <recommendedName>
        <fullName evidence="3">L-cysteine S-thiosulfotransferase subunit SoxA</fullName>
        <ecNumber evidence="2">2.8.5.2</ecNumber>
    </recommendedName>
</protein>
<keyword evidence="11 15" id="KW-0408">Iron</keyword>
<evidence type="ECO:0000259" key="17">
    <source>
        <dbReference type="PROSITE" id="PS51007"/>
    </source>
</evidence>
<gene>
    <name evidence="18" type="primary">soxA</name>
    <name evidence="18" type="ORF">PF327_08190</name>
</gene>
<dbReference type="InterPro" id="IPR036909">
    <property type="entry name" value="Cyt_c-like_dom_sf"/>
</dbReference>
<evidence type="ECO:0000256" key="12">
    <source>
        <dbReference type="ARBA" id="ARBA00025746"/>
    </source>
</evidence>
<keyword evidence="9" id="KW-0574">Periplasm</keyword>
<evidence type="ECO:0000256" key="9">
    <source>
        <dbReference type="ARBA" id="ARBA00022764"/>
    </source>
</evidence>
<dbReference type="NCBIfam" id="TIGR04484">
    <property type="entry name" value="thiosulf_SoxA"/>
    <property type="match status" value="1"/>
</dbReference>
<dbReference type="Gene3D" id="1.10.760.10">
    <property type="entry name" value="Cytochrome c-like domain"/>
    <property type="match status" value="2"/>
</dbReference>
<accession>A0ABT7QT38</accession>
<feature type="signal peptide" evidence="16">
    <location>
        <begin position="1"/>
        <end position="21"/>
    </location>
</feature>
<feature type="chain" id="PRO_5045761954" description="L-cysteine S-thiosulfotransferase subunit SoxA" evidence="16">
    <location>
        <begin position="22"/>
        <end position="258"/>
    </location>
</feature>
<evidence type="ECO:0000256" key="11">
    <source>
        <dbReference type="ARBA" id="ARBA00023004"/>
    </source>
</evidence>
<keyword evidence="5 15" id="KW-0349">Heme</keyword>
<keyword evidence="4" id="KW-0813">Transport</keyword>
<proteinExistence type="inferred from homology"/>
<evidence type="ECO:0000256" key="5">
    <source>
        <dbReference type="ARBA" id="ARBA00022617"/>
    </source>
</evidence>
<comment type="subcellular location">
    <subcellularLocation>
        <location evidence="1">Periplasm</location>
    </subcellularLocation>
</comment>
<sequence length="258" mass="28198">MKRVILPLALLTAMGTVTVSASEQFAMSDADRAMYSEMLENNPADIFVEEGGEIFEEEIGGEAALAKFLGISEKELPKYVAGFPRYIKKLGNVVGLDQVMQAMQVEQGKEKTPLKSGKMFSMLAYVKSLANDEVINIDVNADEHIKAAYALGEEVYMTPRGGRGLACNSCHSADIIGQVLRTQPLPDLGENNVAGTWPAYRMTKSSLRTTQRRFQGCMNNALLAVIPLGSKEMNALEVYVNKLAADKQKTMAIPGLKR</sequence>
<evidence type="ECO:0000313" key="19">
    <source>
        <dbReference type="Proteomes" id="UP001169066"/>
    </source>
</evidence>
<evidence type="ECO:0000256" key="3">
    <source>
        <dbReference type="ARBA" id="ARBA00019364"/>
    </source>
</evidence>
<evidence type="ECO:0000256" key="1">
    <source>
        <dbReference type="ARBA" id="ARBA00004418"/>
    </source>
</evidence>
<reference evidence="18" key="1">
    <citation type="submission" date="2023-01" db="EMBL/GenBank/DDBJ databases">
        <title>Sulfurovum sp. XTW-4 genome assembly.</title>
        <authorList>
            <person name="Wang J."/>
        </authorList>
    </citation>
    <scope>NUCLEOTIDE SEQUENCE</scope>
    <source>
        <strain evidence="18">XTW-4</strain>
    </source>
</reference>
<evidence type="ECO:0000256" key="8">
    <source>
        <dbReference type="ARBA" id="ARBA00022729"/>
    </source>
</evidence>
<dbReference type="EC" id="2.8.5.2" evidence="2"/>